<organism evidence="2 3">
    <name type="scientific">Liparis tanakae</name>
    <name type="common">Tanaka's snailfish</name>
    <dbReference type="NCBI Taxonomy" id="230148"/>
    <lineage>
        <taxon>Eukaryota</taxon>
        <taxon>Metazoa</taxon>
        <taxon>Chordata</taxon>
        <taxon>Craniata</taxon>
        <taxon>Vertebrata</taxon>
        <taxon>Euteleostomi</taxon>
        <taxon>Actinopterygii</taxon>
        <taxon>Neopterygii</taxon>
        <taxon>Teleostei</taxon>
        <taxon>Neoteleostei</taxon>
        <taxon>Acanthomorphata</taxon>
        <taxon>Eupercaria</taxon>
        <taxon>Perciformes</taxon>
        <taxon>Cottioidei</taxon>
        <taxon>Cottales</taxon>
        <taxon>Liparidae</taxon>
        <taxon>Liparis</taxon>
    </lineage>
</organism>
<feature type="region of interest" description="Disordered" evidence="1">
    <location>
        <begin position="1"/>
        <end position="34"/>
    </location>
</feature>
<keyword evidence="3" id="KW-1185">Reference proteome</keyword>
<evidence type="ECO:0000313" key="3">
    <source>
        <dbReference type="Proteomes" id="UP000314294"/>
    </source>
</evidence>
<evidence type="ECO:0000313" key="2">
    <source>
        <dbReference type="EMBL" id="TNN64005.1"/>
    </source>
</evidence>
<feature type="compositionally biased region" description="Low complexity" evidence="1">
    <location>
        <begin position="1"/>
        <end position="13"/>
    </location>
</feature>
<proteinExistence type="predicted"/>
<evidence type="ECO:0000256" key="1">
    <source>
        <dbReference type="SAM" id="MobiDB-lite"/>
    </source>
</evidence>
<comment type="caution">
    <text evidence="2">The sequence shown here is derived from an EMBL/GenBank/DDBJ whole genome shotgun (WGS) entry which is preliminary data.</text>
</comment>
<dbReference type="Proteomes" id="UP000314294">
    <property type="component" value="Unassembled WGS sequence"/>
</dbReference>
<name>A0A4Z2HFD3_9TELE</name>
<accession>A0A4Z2HFD3</accession>
<protein>
    <submittedName>
        <fullName evidence="2">Uncharacterized protein</fullName>
    </submittedName>
</protein>
<dbReference type="EMBL" id="SRLO01000260">
    <property type="protein sequence ID" value="TNN64005.1"/>
    <property type="molecule type" value="Genomic_DNA"/>
</dbReference>
<reference evidence="2 3" key="1">
    <citation type="submission" date="2019-03" db="EMBL/GenBank/DDBJ databases">
        <title>First draft genome of Liparis tanakae, snailfish: a comprehensive survey of snailfish specific genes.</title>
        <authorList>
            <person name="Kim W."/>
            <person name="Song I."/>
            <person name="Jeong J.-H."/>
            <person name="Kim D."/>
            <person name="Kim S."/>
            <person name="Ryu S."/>
            <person name="Song J.Y."/>
            <person name="Lee S.K."/>
        </authorList>
    </citation>
    <scope>NUCLEOTIDE SEQUENCE [LARGE SCALE GENOMIC DNA]</scope>
    <source>
        <tissue evidence="2">Muscle</tissue>
    </source>
</reference>
<gene>
    <name evidence="2" type="ORF">EYF80_025728</name>
</gene>
<dbReference type="AlphaFoldDB" id="A0A4Z2HFD3"/>
<feature type="compositionally biased region" description="Polar residues" evidence="1">
    <location>
        <begin position="16"/>
        <end position="28"/>
    </location>
</feature>
<sequence>MSCSGSCSPSAFSEAGLQSRSTEQNYECESNEKEKSCRVEKSGDGVQAWNGVGLSRASLHHTVTCQSQK</sequence>